<protein>
    <submittedName>
        <fullName evidence="2">Uncharacterized protein</fullName>
    </submittedName>
</protein>
<dbReference type="Proteomes" id="UP000275910">
    <property type="component" value="Unassembled WGS sequence"/>
</dbReference>
<sequence length="131" mass="13910">MTALRLVLISLLAPILAAVAFLALNWSGGELAARLHLPPGGTARLAWDLAWTIAAAALALWIVARWAPVAARAQAALAWLALAAMAVWAVANLGGEFPLWFDAGLLLALPALGWLGWRWSGSPRFDETHPT</sequence>
<comment type="caution">
    <text evidence="2">The sequence shown here is derived from an EMBL/GenBank/DDBJ whole genome shotgun (WGS) entry which is preliminary data.</text>
</comment>
<proteinExistence type="predicted"/>
<keyword evidence="1" id="KW-0812">Transmembrane</keyword>
<name>A0A3N2RN39_LYSEN</name>
<feature type="transmembrane region" description="Helical" evidence="1">
    <location>
        <begin position="42"/>
        <end position="63"/>
    </location>
</feature>
<dbReference type="EMBL" id="RCTY01000007">
    <property type="protein sequence ID" value="ROU08801.1"/>
    <property type="molecule type" value="Genomic_DNA"/>
</dbReference>
<evidence type="ECO:0000256" key="1">
    <source>
        <dbReference type="SAM" id="Phobius"/>
    </source>
</evidence>
<gene>
    <name evidence="2" type="ORF">D9T17_02710</name>
</gene>
<organism evidence="2 3">
    <name type="scientific">Lysobacter enzymogenes</name>
    <dbReference type="NCBI Taxonomy" id="69"/>
    <lineage>
        <taxon>Bacteria</taxon>
        <taxon>Pseudomonadati</taxon>
        <taxon>Pseudomonadota</taxon>
        <taxon>Gammaproteobacteria</taxon>
        <taxon>Lysobacterales</taxon>
        <taxon>Lysobacteraceae</taxon>
        <taxon>Lysobacter</taxon>
    </lineage>
</organism>
<accession>A0A3N2RN39</accession>
<reference evidence="2 3" key="1">
    <citation type="submission" date="2018-10" db="EMBL/GenBank/DDBJ databases">
        <title>The genome of Lysobacter enzymogenes OH11.</title>
        <authorList>
            <person name="Liu F."/>
            <person name="Zhao Y."/>
            <person name="Qian G."/>
            <person name="Chen Y."/>
            <person name="Xu H."/>
        </authorList>
    </citation>
    <scope>NUCLEOTIDE SEQUENCE [LARGE SCALE GENOMIC DNA]</scope>
    <source>
        <strain evidence="2 3">OH11</strain>
    </source>
</reference>
<keyword evidence="1" id="KW-0472">Membrane</keyword>
<evidence type="ECO:0000313" key="3">
    <source>
        <dbReference type="Proteomes" id="UP000275910"/>
    </source>
</evidence>
<feature type="transmembrane region" description="Helical" evidence="1">
    <location>
        <begin position="97"/>
        <end position="117"/>
    </location>
</feature>
<feature type="transmembrane region" description="Helical" evidence="1">
    <location>
        <begin position="75"/>
        <end position="91"/>
    </location>
</feature>
<evidence type="ECO:0000313" key="2">
    <source>
        <dbReference type="EMBL" id="ROU08801.1"/>
    </source>
</evidence>
<keyword evidence="1" id="KW-1133">Transmembrane helix</keyword>
<dbReference type="AlphaFoldDB" id="A0A3N2RN39"/>